<evidence type="ECO:0000256" key="5">
    <source>
        <dbReference type="SAM" id="Phobius"/>
    </source>
</evidence>
<reference evidence="6" key="1">
    <citation type="submission" date="2020-11" db="EMBL/GenBank/DDBJ databases">
        <authorList>
            <person name="Tran Van P."/>
        </authorList>
    </citation>
    <scope>NUCLEOTIDE SEQUENCE</scope>
</reference>
<dbReference type="Pfam" id="PF00335">
    <property type="entry name" value="Tetraspanin"/>
    <property type="match status" value="1"/>
</dbReference>
<dbReference type="Proteomes" id="UP000677054">
    <property type="component" value="Unassembled WGS sequence"/>
</dbReference>
<keyword evidence="7" id="KW-1185">Reference proteome</keyword>
<comment type="subcellular location">
    <subcellularLocation>
        <location evidence="1">Membrane</location>
        <topology evidence="1">Multi-pass membrane protein</topology>
    </subcellularLocation>
</comment>
<organism evidence="6">
    <name type="scientific">Darwinula stevensoni</name>
    <dbReference type="NCBI Taxonomy" id="69355"/>
    <lineage>
        <taxon>Eukaryota</taxon>
        <taxon>Metazoa</taxon>
        <taxon>Ecdysozoa</taxon>
        <taxon>Arthropoda</taxon>
        <taxon>Crustacea</taxon>
        <taxon>Oligostraca</taxon>
        <taxon>Ostracoda</taxon>
        <taxon>Podocopa</taxon>
        <taxon>Podocopida</taxon>
        <taxon>Darwinulocopina</taxon>
        <taxon>Darwinuloidea</taxon>
        <taxon>Darwinulidae</taxon>
        <taxon>Darwinula</taxon>
    </lineage>
</organism>
<protein>
    <recommendedName>
        <fullName evidence="8">Tetraspanin</fullName>
    </recommendedName>
</protein>
<keyword evidence="4 5" id="KW-0472">Membrane</keyword>
<feature type="transmembrane region" description="Helical" evidence="5">
    <location>
        <begin position="108"/>
        <end position="127"/>
    </location>
</feature>
<evidence type="ECO:0000313" key="6">
    <source>
        <dbReference type="EMBL" id="CAD7242894.1"/>
    </source>
</evidence>
<keyword evidence="3 5" id="KW-1133">Transmembrane helix</keyword>
<evidence type="ECO:0008006" key="8">
    <source>
        <dbReference type="Google" id="ProtNLM"/>
    </source>
</evidence>
<keyword evidence="2 5" id="KW-0812">Transmembrane</keyword>
<gene>
    <name evidence="6" type="ORF">DSTB1V02_LOCUS2835</name>
</gene>
<dbReference type="InterPro" id="IPR018499">
    <property type="entry name" value="Tetraspanin/Peripherin"/>
</dbReference>
<dbReference type="AlphaFoldDB" id="A0A7R8X4V7"/>
<evidence type="ECO:0000256" key="1">
    <source>
        <dbReference type="ARBA" id="ARBA00004141"/>
    </source>
</evidence>
<evidence type="ECO:0000313" key="7">
    <source>
        <dbReference type="Proteomes" id="UP000677054"/>
    </source>
</evidence>
<dbReference type="EMBL" id="CAJPEV010000332">
    <property type="protein sequence ID" value="CAG0884107.1"/>
    <property type="molecule type" value="Genomic_DNA"/>
</dbReference>
<feature type="transmembrane region" description="Helical" evidence="5">
    <location>
        <begin position="147"/>
        <end position="175"/>
    </location>
</feature>
<accession>A0A7R8X4V7</accession>
<evidence type="ECO:0000256" key="2">
    <source>
        <dbReference type="ARBA" id="ARBA00022692"/>
    </source>
</evidence>
<proteinExistence type="predicted"/>
<evidence type="ECO:0000256" key="4">
    <source>
        <dbReference type="ARBA" id="ARBA00023136"/>
    </source>
</evidence>
<dbReference type="OrthoDB" id="10016273at2759"/>
<name>A0A7R8X4V7_9CRUS</name>
<evidence type="ECO:0000256" key="3">
    <source>
        <dbReference type="ARBA" id="ARBA00022989"/>
    </source>
</evidence>
<dbReference type="GO" id="GO:0016020">
    <property type="term" value="C:membrane"/>
    <property type="evidence" value="ECO:0007669"/>
    <property type="project" value="UniProtKB-SubCell"/>
</dbReference>
<sequence>MGSVASHHKYPMPHRITPQTDTMVNRSVVGDYRPLYWADCYAPLSGEAQTLPRCGRESFKPKEDSTPRSLSLGGCMDGWNSAAAKPALRLPLLVRAFASHTMPFSGPVLRLQLAGLALLIMSLWLYFDTQENVQAVRDMDQYMEGVYIFMVVGSIMVVVGFLGCCGALCVSQVILTAKQEMERKKALKANSFGGQYQSDLNEKFALPF</sequence>
<dbReference type="EMBL" id="LR899849">
    <property type="protein sequence ID" value="CAD7242894.1"/>
    <property type="molecule type" value="Genomic_DNA"/>
</dbReference>